<name>A0A370GRS9_9NOCA</name>
<sequence>MDRRSFLRVSVAGGAAAAAFGGASWLDAFRAGAAAGESPYGPLSGPDANGVSLPAGFTSRIVARSGQPVERTNYVWHPAPDGGACFADGPGWIYVSNSEVSGTGGVGAIKFGGDGAILGAHRTLSNTNLNCAGGATPWNTWLSCEELEGGAVFETDPWGLRPAVRMPEMGLFTHEACAVDPERRVVYMTEDRPDGRFYRFVPAVWPALVAGRLEVLVENDGAVSWREIPDRAGASAPTRRQVPESKAFNGGEGCYYAGGTCWFTTKGDNRVWALDAANNRLSVAYDGDAELSGVDNVTGAANGDLFVAEDGGDMQICLIAGGNVAPFLQVADSDASEITGPAFNPAGNRLYFSSQRGTTGNSADGITYEITGPFRR</sequence>
<dbReference type="EMBL" id="QQAZ01000011">
    <property type="protein sequence ID" value="RDI46412.1"/>
    <property type="molecule type" value="Genomic_DNA"/>
</dbReference>
<dbReference type="InterPro" id="IPR006311">
    <property type="entry name" value="TAT_signal"/>
</dbReference>
<dbReference type="PANTHER" id="PTHR35399:SF2">
    <property type="entry name" value="DUF839 DOMAIN-CONTAINING PROTEIN"/>
    <property type="match status" value="1"/>
</dbReference>
<dbReference type="STRING" id="1210089.GCA_001613165_02959"/>
<reference evidence="1 2" key="1">
    <citation type="submission" date="2018-07" db="EMBL/GenBank/DDBJ databases">
        <title>Genomic Encyclopedia of Type Strains, Phase IV (KMG-IV): sequencing the most valuable type-strain genomes for metagenomic binning, comparative biology and taxonomic classification.</title>
        <authorList>
            <person name="Goeker M."/>
        </authorList>
    </citation>
    <scope>NUCLEOTIDE SEQUENCE [LARGE SCALE GENOMIC DNA]</scope>
    <source>
        <strain evidence="1 2">DSM 44952</strain>
    </source>
</reference>
<comment type="caution">
    <text evidence="1">The sequence shown here is derived from an EMBL/GenBank/DDBJ whole genome shotgun (WGS) entry which is preliminary data.</text>
</comment>
<dbReference type="Gene3D" id="2.120.10.30">
    <property type="entry name" value="TolB, C-terminal domain"/>
    <property type="match status" value="1"/>
</dbReference>
<dbReference type="OrthoDB" id="9801383at2"/>
<protein>
    <submittedName>
        <fullName evidence="1">Uncharacterized protein DUF839</fullName>
    </submittedName>
</protein>
<dbReference type="PANTHER" id="PTHR35399">
    <property type="entry name" value="SLR8030 PROTEIN"/>
    <property type="match status" value="1"/>
</dbReference>
<evidence type="ECO:0000313" key="1">
    <source>
        <dbReference type="EMBL" id="RDI46412.1"/>
    </source>
</evidence>
<dbReference type="InterPro" id="IPR011042">
    <property type="entry name" value="6-blade_b-propeller_TolB-like"/>
</dbReference>
<dbReference type="Pfam" id="PF05787">
    <property type="entry name" value="PhoX"/>
    <property type="match status" value="1"/>
</dbReference>
<dbReference type="InterPro" id="IPR008557">
    <property type="entry name" value="PhoX"/>
</dbReference>
<accession>A0A370GRS9</accession>
<proteinExistence type="predicted"/>
<evidence type="ECO:0000313" key="2">
    <source>
        <dbReference type="Proteomes" id="UP000255355"/>
    </source>
</evidence>
<gene>
    <name evidence="1" type="ORF">DFR68_111171</name>
</gene>
<dbReference type="RefSeq" id="WP_068019678.1">
    <property type="nucleotide sequence ID" value="NZ_QQAZ01000011.1"/>
</dbReference>
<organism evidence="1 2">
    <name type="scientific">Nocardia mexicana</name>
    <dbReference type="NCBI Taxonomy" id="279262"/>
    <lineage>
        <taxon>Bacteria</taxon>
        <taxon>Bacillati</taxon>
        <taxon>Actinomycetota</taxon>
        <taxon>Actinomycetes</taxon>
        <taxon>Mycobacteriales</taxon>
        <taxon>Nocardiaceae</taxon>
        <taxon>Nocardia</taxon>
    </lineage>
</organism>
<dbReference type="Proteomes" id="UP000255355">
    <property type="component" value="Unassembled WGS sequence"/>
</dbReference>
<dbReference type="AlphaFoldDB" id="A0A370GRS9"/>
<dbReference type="SUPFAM" id="SSF63825">
    <property type="entry name" value="YWTD domain"/>
    <property type="match status" value="1"/>
</dbReference>
<dbReference type="PROSITE" id="PS51318">
    <property type="entry name" value="TAT"/>
    <property type="match status" value="1"/>
</dbReference>
<keyword evidence="2" id="KW-1185">Reference proteome</keyword>